<accession>A0A086JI75</accession>
<feature type="region of interest" description="Disordered" evidence="1">
    <location>
        <begin position="243"/>
        <end position="280"/>
    </location>
</feature>
<gene>
    <name evidence="2" type="ORF">TGDOM2_293250</name>
</gene>
<organism evidence="2 3">
    <name type="scientific">Toxoplasma gondii GAB2-2007-GAL-DOM2</name>
    <dbReference type="NCBI Taxonomy" id="1130820"/>
    <lineage>
        <taxon>Eukaryota</taxon>
        <taxon>Sar</taxon>
        <taxon>Alveolata</taxon>
        <taxon>Apicomplexa</taxon>
        <taxon>Conoidasida</taxon>
        <taxon>Coccidia</taxon>
        <taxon>Eucoccidiorida</taxon>
        <taxon>Eimeriorina</taxon>
        <taxon>Sarcocystidae</taxon>
        <taxon>Toxoplasma</taxon>
    </lineage>
</organism>
<feature type="region of interest" description="Disordered" evidence="1">
    <location>
        <begin position="970"/>
        <end position="994"/>
    </location>
</feature>
<feature type="compositionally biased region" description="Basic and acidic residues" evidence="1">
    <location>
        <begin position="595"/>
        <end position="616"/>
    </location>
</feature>
<feature type="compositionally biased region" description="Polar residues" evidence="1">
    <location>
        <begin position="982"/>
        <end position="993"/>
    </location>
</feature>
<feature type="region of interest" description="Disordered" evidence="1">
    <location>
        <begin position="731"/>
        <end position="783"/>
    </location>
</feature>
<feature type="region of interest" description="Disordered" evidence="1">
    <location>
        <begin position="1420"/>
        <end position="1439"/>
    </location>
</feature>
<protein>
    <submittedName>
        <fullName evidence="2">Uncharacterized protein</fullName>
    </submittedName>
</protein>
<feature type="compositionally biased region" description="Basic and acidic residues" evidence="1">
    <location>
        <begin position="477"/>
        <end position="492"/>
    </location>
</feature>
<dbReference type="Proteomes" id="UP000028837">
    <property type="component" value="Unassembled WGS sequence"/>
</dbReference>
<feature type="compositionally biased region" description="Basic and acidic residues" evidence="1">
    <location>
        <begin position="742"/>
        <end position="752"/>
    </location>
</feature>
<dbReference type="OrthoDB" id="10339117at2759"/>
<evidence type="ECO:0000313" key="3">
    <source>
        <dbReference type="Proteomes" id="UP000028837"/>
    </source>
</evidence>
<feature type="region of interest" description="Disordered" evidence="1">
    <location>
        <begin position="1194"/>
        <end position="1311"/>
    </location>
</feature>
<feature type="compositionally biased region" description="Polar residues" evidence="1">
    <location>
        <begin position="202"/>
        <end position="211"/>
    </location>
</feature>
<feature type="compositionally biased region" description="Low complexity" evidence="1">
    <location>
        <begin position="153"/>
        <end position="162"/>
    </location>
</feature>
<dbReference type="VEuPathDB" id="ToxoDB:TGDOM2_293250"/>
<feature type="compositionally biased region" description="Basic and acidic residues" evidence="1">
    <location>
        <begin position="1256"/>
        <end position="1273"/>
    </location>
</feature>
<comment type="caution">
    <text evidence="2">The sequence shown here is derived from an EMBL/GenBank/DDBJ whole genome shotgun (WGS) entry which is preliminary data.</text>
</comment>
<feature type="compositionally biased region" description="Basic and acidic residues" evidence="1">
    <location>
        <begin position="428"/>
        <end position="444"/>
    </location>
</feature>
<name>A0A086JI75_TOXGO</name>
<feature type="region of interest" description="Disordered" evidence="1">
    <location>
        <begin position="471"/>
        <end position="628"/>
    </location>
</feature>
<feature type="compositionally biased region" description="Basic and acidic residues" evidence="1">
    <location>
        <begin position="1292"/>
        <end position="1306"/>
    </location>
</feature>
<proteinExistence type="predicted"/>
<feature type="compositionally biased region" description="Basic and acidic residues" evidence="1">
    <location>
        <begin position="1199"/>
        <end position="1218"/>
    </location>
</feature>
<feature type="compositionally biased region" description="Low complexity" evidence="1">
    <location>
        <begin position="411"/>
        <end position="426"/>
    </location>
</feature>
<feature type="compositionally biased region" description="Basic and acidic residues" evidence="1">
    <location>
        <begin position="115"/>
        <end position="135"/>
    </location>
</feature>
<feature type="compositionally biased region" description="Basic and acidic residues" evidence="1">
    <location>
        <begin position="165"/>
        <end position="200"/>
    </location>
</feature>
<dbReference type="EMBL" id="AHZU02001486">
    <property type="protein sequence ID" value="KFG31843.1"/>
    <property type="molecule type" value="Genomic_DNA"/>
</dbReference>
<feature type="compositionally biased region" description="Low complexity" evidence="1">
    <location>
        <begin position="335"/>
        <end position="348"/>
    </location>
</feature>
<feature type="region of interest" description="Disordered" evidence="1">
    <location>
        <begin position="411"/>
        <end position="453"/>
    </location>
</feature>
<evidence type="ECO:0000256" key="1">
    <source>
        <dbReference type="SAM" id="MobiDB-lite"/>
    </source>
</evidence>
<sequence>METPYSQGPCGSMYIAGAEMCNGTGQNYSMIPSVPSSGRSSCHFFLPDTERLTGKSAKGKATRHFGRGDDTIQCREDRICNAGTRAHIVSREAKTKFPATPFSEQLQSSGSPARRGRETPGRARRRVEMTHEPRPRGLRRRRKRETSEEDSSELSSVSASGSTPRDGDLVGRYGRGRESGHGVRRGSRERSPGESLEHLPTKNIQSGSSSEGCAGLELQTHTERPSPPGVHLSVCRLLSTPRPATSQNACSVKEPKRTTLQPPREQKGLQSLTRSRSLSEKDEDYDSAHWHELSCQLSAAFHSSRLSEDLDDEPLSQRSVPCGASSEKTADSRVSLAGKSSSSPPAGSEQTLVALPASLGEKPFGLHVSERSETPVPSSHCTLLASCASAECVFSRCASFLGTCAPLLSGSRESGRGSPVSSGPTSKTLERTRAAEKKREHLKNQPDLSEDTLAGSTQNAAVRLCRANTFAPPPGVEARHENGEGKKGEGLPRRSGAGASVECGFEQADSEREISSPYMENWQTRGPPCKQGCSLRPGEAPPMCNESSVRSSSGSHSFFSLSSTSSSSSCGSSSVKSMPSSASFDKNHGKKHAGRERQGRRDTCKERVERQKRDPPDPNGSRYKEQVNATTRVCKQAADSSTLELTTAEMALASIGKGVTTAIECGAATLVDFLVDTLPRLSVEPDYKQMRVRTPNQMVRPRSCSPSLLRRERSRFASVSRALSSCGLPSLCNPSGAESPDEERTEKLDRTQARRGAKQEAMSSSVATTLRAEAVPGSANTKDAPVQFQGMRAELEKTRILPRSFASALPAHLAGPSLVSPFCGNSSGRWGLIEGRLRGAPALLENRRESLSSKLLTNAPLSFLTTVHSKNDSSAVHFGHANSSAAHTRAVLEVNPQSNCLSSHSPQFALHKLPSHTPPSSPCIYFTGTCKASGITPLFGTAVNKQRGTFSHMPAPVQVFPLSVRATEEQVPLQLPRDRHSTNPTRSKSSLVRSVSAGGASPFLSTDATPLPVAGSCGTVTNRAFTPSTQSLGGPGSPFTEERTPDDFCCHSYSKLGALTPCTTATATTSGSTMRQPSSEQRPLKGFAFASFSPPVNRLSASGFVNDASTEIPLQPKLLVREEDRASLTRSPSRSMALAADASRNSPPETPRSLPFSFSAPSGFCSTKPAPNGAEKLEKEQRAEKHIRSLRRTAPVECQRSKHQQEKVSRNRREDGRWKRLSGCGNEANDTSVHMEGETPITSFPSRCGSLNGGETVRETDPQTQRERERAETPGRYPSANMKPSMASSCFVEEKSSRDRENDQAPRRKRLPAVSRARFLLEEIRHQEETGGLTKEAFPMEEVLDLMKHFDVLDVNGVSVYKLEADWKIPKFFTPHCAPSDKWVEKNHADGVNFMAFLQEITAIATDLYQEPSLPNCRLQSQGNLDERGLPPFLGLSEQ</sequence>
<feature type="region of interest" description="Disordered" evidence="1">
    <location>
        <begin position="91"/>
        <end position="212"/>
    </location>
</feature>
<feature type="region of interest" description="Disordered" evidence="1">
    <location>
        <begin position="310"/>
        <end position="349"/>
    </location>
</feature>
<feature type="compositionally biased region" description="Low complexity" evidence="1">
    <location>
        <begin position="547"/>
        <end position="583"/>
    </location>
</feature>
<feature type="region of interest" description="Disordered" evidence="1">
    <location>
        <begin position="1123"/>
        <end position="1154"/>
    </location>
</feature>
<reference evidence="2 3" key="1">
    <citation type="submission" date="2014-02" db="EMBL/GenBank/DDBJ databases">
        <authorList>
            <person name="Sibley D."/>
            <person name="Venepally P."/>
            <person name="Karamycheva S."/>
            <person name="Hadjithomas M."/>
            <person name="Khan A."/>
            <person name="Brunk B."/>
            <person name="Roos D."/>
            <person name="Caler E."/>
            <person name="Lorenzi H."/>
        </authorList>
    </citation>
    <scope>NUCLEOTIDE SEQUENCE [LARGE SCALE GENOMIC DNA]</scope>
    <source>
        <strain evidence="2 3">GAB2-2007-GAL-DOM2</strain>
    </source>
</reference>
<evidence type="ECO:0000313" key="2">
    <source>
        <dbReference type="EMBL" id="KFG31843.1"/>
    </source>
</evidence>
<feature type="compositionally biased region" description="Polar residues" evidence="1">
    <location>
        <begin position="102"/>
        <end position="111"/>
    </location>
</feature>